<dbReference type="InterPro" id="IPR013099">
    <property type="entry name" value="K_chnl_dom"/>
</dbReference>
<keyword evidence="1" id="KW-0472">Membrane</keyword>
<evidence type="ECO:0000256" key="1">
    <source>
        <dbReference type="SAM" id="Phobius"/>
    </source>
</evidence>
<reference evidence="3" key="1">
    <citation type="submission" date="2016-03" db="EMBL/GenBank/DDBJ databases">
        <authorList>
            <person name="Borrel G."/>
            <person name="Mccann A."/>
            <person name="O'Toole P.W."/>
        </authorList>
    </citation>
    <scope>NUCLEOTIDE SEQUENCE</scope>
    <source>
        <strain evidence="3">183</strain>
    </source>
</reference>
<feature type="transmembrane region" description="Helical" evidence="1">
    <location>
        <begin position="609"/>
        <end position="627"/>
    </location>
</feature>
<feature type="transmembrane region" description="Helical" evidence="1">
    <location>
        <begin position="581"/>
        <end position="603"/>
    </location>
</feature>
<dbReference type="RefSeq" id="WP_400195026.1">
    <property type="nucleotide sequence ID" value="NZ_CAYAYE010000010.1"/>
</dbReference>
<comment type="caution">
    <text evidence="3">The sequence shown here is derived from an EMBL/GenBank/DDBJ whole genome shotgun (WGS) entry which is preliminary data.</text>
</comment>
<evidence type="ECO:0000313" key="3">
    <source>
        <dbReference type="EMBL" id="TQS81641.1"/>
    </source>
</evidence>
<evidence type="ECO:0000313" key="4">
    <source>
        <dbReference type="Proteomes" id="UP000752814"/>
    </source>
</evidence>
<protein>
    <recommendedName>
        <fullName evidence="2">Potassium channel domain-containing protein</fullName>
    </recommendedName>
</protein>
<organism evidence="3 4">
    <name type="scientific">Candidatus Methanomassiliicoccus intestinalis</name>
    <dbReference type="NCBI Taxonomy" id="1406512"/>
    <lineage>
        <taxon>Archaea</taxon>
        <taxon>Methanobacteriati</taxon>
        <taxon>Thermoplasmatota</taxon>
        <taxon>Thermoplasmata</taxon>
        <taxon>Methanomassiliicoccales</taxon>
        <taxon>Methanomassiliicoccaceae</taxon>
        <taxon>Methanomassiliicoccus</taxon>
    </lineage>
</organism>
<feature type="domain" description="Potassium channel" evidence="2">
    <location>
        <begin position="546"/>
        <end position="630"/>
    </location>
</feature>
<evidence type="ECO:0000259" key="2">
    <source>
        <dbReference type="Pfam" id="PF07885"/>
    </source>
</evidence>
<sequence length="635" mass="73786">MNEDVYIPTFTPDEFYALIHGRLEKDSEDSFILSAIRYGDLLKHEITEIADDAVIIFFEYTYGSKNVCFRRQFKRGVDFNSNILDLTHRYVSISEFNKILLLKEHETLEMHADFAYFECPVILRHCTISCSDFEYAIFKRAFEAQECTFLERADFTNSVFLKGAEFTGSKFLENGNFRRSIFSWNTYFTNSEFSKNADFTSSRFLGDSNFTGSKITGNAKFIQSEFAGNTEFIDARFSGHINYHWSKFLKNADFTNSEFLGECSFTGTEFSGYASFFYSRFSEDVKFEAPMFSGDVSFFRSEFLKNCDFISSRFLGEVKFTQSIFSALADFTNSEYGRRANFRYCKFKGDARFTESNFRGDCEFIRSEFANLADFSSSKIINANIELPEPTDSKQNGNNLCFKNCTFEQISRIKGYGTIDITAAKIIGKLYLDWDYLNAKQNKKDMFFRKEKCGCRLENRSSGVFQILKENYRQLGQYDWEDEAYVEYKREKVREKHIERCKEHPRYARFIQKVRRNNERPYRPLPSLLDLVGEYGTNPKLVVCWMLIVPLIFAGVYYIMMQYGSGIELGNDGPTNPVHNVANALYLSSITFLTIGFSDMYPIEAVPRLFVIVEGFLGLFLMAYLTISFTRKTLR</sequence>
<keyword evidence="1" id="KW-0812">Transmembrane</keyword>
<dbReference type="InterPro" id="IPR001646">
    <property type="entry name" value="5peptide_repeat"/>
</dbReference>
<proteinExistence type="predicted"/>
<dbReference type="Gene3D" id="1.10.287.70">
    <property type="match status" value="1"/>
</dbReference>
<dbReference type="Gene3D" id="2.160.20.80">
    <property type="entry name" value="E3 ubiquitin-protein ligase SopA"/>
    <property type="match status" value="1"/>
</dbReference>
<dbReference type="Proteomes" id="UP000752814">
    <property type="component" value="Unassembled WGS sequence"/>
</dbReference>
<dbReference type="SUPFAM" id="SSF81324">
    <property type="entry name" value="Voltage-gated potassium channels"/>
    <property type="match status" value="1"/>
</dbReference>
<name>A0A8J8PAU5_9ARCH</name>
<dbReference type="Pfam" id="PF07885">
    <property type="entry name" value="Ion_trans_2"/>
    <property type="match status" value="1"/>
</dbReference>
<gene>
    <name evidence="3" type="ORF">A3207_04370</name>
</gene>
<dbReference type="EMBL" id="LVVT01000022">
    <property type="protein sequence ID" value="TQS81641.1"/>
    <property type="molecule type" value="Genomic_DNA"/>
</dbReference>
<dbReference type="Pfam" id="PF13576">
    <property type="entry name" value="Pentapeptide_3"/>
    <property type="match status" value="1"/>
</dbReference>
<keyword evidence="1" id="KW-1133">Transmembrane helix</keyword>
<accession>A0A8J8PAU5</accession>
<feature type="transmembrane region" description="Helical" evidence="1">
    <location>
        <begin position="540"/>
        <end position="560"/>
    </location>
</feature>
<dbReference type="AlphaFoldDB" id="A0A8J8PAU5"/>